<dbReference type="AlphaFoldDB" id="A0A1I6Z0S2"/>
<keyword evidence="3" id="KW-1185">Reference proteome</keyword>
<protein>
    <submittedName>
        <fullName evidence="2">Isochorismate synthase</fullName>
    </submittedName>
</protein>
<reference evidence="2 3" key="1">
    <citation type="submission" date="2016-10" db="EMBL/GenBank/DDBJ databases">
        <authorList>
            <person name="de Groot N.N."/>
        </authorList>
    </citation>
    <scope>NUCLEOTIDE SEQUENCE [LARGE SCALE GENOMIC DNA]</scope>
    <source>
        <strain evidence="2 3">CGMCC 1.7005</strain>
    </source>
</reference>
<dbReference type="Gene3D" id="3.60.120.10">
    <property type="entry name" value="Anthranilate synthase"/>
    <property type="match status" value="1"/>
</dbReference>
<gene>
    <name evidence="2" type="ORF">SAMN05216474_1335</name>
</gene>
<name>A0A1I6Z0S2_9FLAO</name>
<dbReference type="RefSeq" id="WP_170853694.1">
    <property type="nucleotide sequence ID" value="NZ_FPAS01000001.1"/>
</dbReference>
<dbReference type="PANTHER" id="PTHR42839">
    <property type="entry name" value="ISOCHORISMATE SYNTHASE ENTC"/>
    <property type="match status" value="1"/>
</dbReference>
<dbReference type="PANTHER" id="PTHR42839:SF2">
    <property type="entry name" value="ISOCHORISMATE SYNTHASE ENTC"/>
    <property type="match status" value="1"/>
</dbReference>
<accession>A0A1I6Z0S2</accession>
<evidence type="ECO:0000313" key="2">
    <source>
        <dbReference type="EMBL" id="SFT56228.1"/>
    </source>
</evidence>
<evidence type="ECO:0000259" key="1">
    <source>
        <dbReference type="Pfam" id="PF00425"/>
    </source>
</evidence>
<dbReference type="SUPFAM" id="SSF56322">
    <property type="entry name" value="ADC synthase"/>
    <property type="match status" value="1"/>
</dbReference>
<dbReference type="InterPro" id="IPR015890">
    <property type="entry name" value="Chorismate_C"/>
</dbReference>
<feature type="domain" description="Chorismate-utilising enzyme C-terminal" evidence="1">
    <location>
        <begin position="67"/>
        <end position="308"/>
    </location>
</feature>
<dbReference type="InterPro" id="IPR005801">
    <property type="entry name" value="ADC_synthase"/>
</dbReference>
<evidence type="ECO:0000313" key="3">
    <source>
        <dbReference type="Proteomes" id="UP000236454"/>
    </source>
</evidence>
<dbReference type="STRING" id="477690.SAMN05216474_1335"/>
<proteinExistence type="predicted"/>
<dbReference type="Proteomes" id="UP000236454">
    <property type="component" value="Unassembled WGS sequence"/>
</dbReference>
<dbReference type="EMBL" id="FPAS01000001">
    <property type="protein sequence ID" value="SFT56228.1"/>
    <property type="molecule type" value="Genomic_DNA"/>
</dbReference>
<organism evidence="2 3">
    <name type="scientific">Lishizhenia tianjinensis</name>
    <dbReference type="NCBI Taxonomy" id="477690"/>
    <lineage>
        <taxon>Bacteria</taxon>
        <taxon>Pseudomonadati</taxon>
        <taxon>Bacteroidota</taxon>
        <taxon>Flavobacteriia</taxon>
        <taxon>Flavobacteriales</taxon>
        <taxon>Crocinitomicaceae</taxon>
        <taxon>Lishizhenia</taxon>
    </lineage>
</organism>
<dbReference type="Pfam" id="PF00425">
    <property type="entry name" value="Chorismate_bind"/>
    <property type="match status" value="1"/>
</dbReference>
<sequence length="317" mass="35836">MGLLQYRIPGEETFFAKGEWELKTLASLVEGDFVLTTFNKEEVYVFNEEDGEKNYSFHPEEPYAVSEQEYYAGLSAFKSEFEVRGIAKAIYSRIHKVEKSEDFKLEDAFNRLCEKYPNAFVYLISGENTGTWMGATPETLVSSKKNAFYTMSLAGTKKTKELSWTQKEIEEQAFVTDFILEKLRKAEVSNLQSDGPKDIFTGAVYHLKTDITFSTPTENIKQLVEVLHPTPAVCGVPTDKALDLIAKHEEHSRGFYAGVIGRVGQERCDLFVNLRCMQVFENSLGLYVGGGITKDSVVEAEYQETINKAQTLLRVLV</sequence>